<dbReference type="eggNOG" id="KOG1981">
    <property type="taxonomic scope" value="Eukaryota"/>
</dbReference>
<dbReference type="GO" id="GO:0010737">
    <property type="term" value="P:protein kinase A signaling"/>
    <property type="evidence" value="ECO:0007669"/>
    <property type="project" value="TreeGrafter"/>
</dbReference>
<gene>
    <name evidence="3" type="ORF">FOMPIDRAFT_69205</name>
</gene>
<evidence type="ECO:0000256" key="1">
    <source>
        <dbReference type="ARBA" id="ARBA00010954"/>
    </source>
</evidence>
<feature type="region of interest" description="Disordered" evidence="2">
    <location>
        <begin position="1"/>
        <end position="22"/>
    </location>
</feature>
<feature type="region of interest" description="Disordered" evidence="2">
    <location>
        <begin position="610"/>
        <end position="631"/>
    </location>
</feature>
<dbReference type="EMBL" id="KE504124">
    <property type="protein sequence ID" value="EPT05223.1"/>
    <property type="molecule type" value="Genomic_DNA"/>
</dbReference>
<proteinExistence type="inferred from homology"/>
<feature type="region of interest" description="Disordered" evidence="2">
    <location>
        <begin position="36"/>
        <end position="90"/>
    </location>
</feature>
<comment type="similarity">
    <text evidence="1">Belongs to the TCP11 family.</text>
</comment>
<dbReference type="Proteomes" id="UP000015241">
    <property type="component" value="Unassembled WGS sequence"/>
</dbReference>
<dbReference type="PANTHER" id="PTHR12832:SF11">
    <property type="entry name" value="LD23868P"/>
    <property type="match status" value="1"/>
</dbReference>
<dbReference type="AlphaFoldDB" id="S8EM53"/>
<dbReference type="InterPro" id="IPR008862">
    <property type="entry name" value="Tcp11"/>
</dbReference>
<dbReference type="Pfam" id="PF05794">
    <property type="entry name" value="Tcp11"/>
    <property type="match status" value="1"/>
</dbReference>
<organism evidence="3 4">
    <name type="scientific">Fomitopsis schrenkii</name>
    <name type="common">Brown rot fungus</name>
    <dbReference type="NCBI Taxonomy" id="2126942"/>
    <lineage>
        <taxon>Eukaryota</taxon>
        <taxon>Fungi</taxon>
        <taxon>Dikarya</taxon>
        <taxon>Basidiomycota</taxon>
        <taxon>Agaricomycotina</taxon>
        <taxon>Agaricomycetes</taxon>
        <taxon>Polyporales</taxon>
        <taxon>Fomitopsis</taxon>
    </lineage>
</organism>
<dbReference type="OrthoDB" id="276323at2759"/>
<dbReference type="PANTHER" id="PTHR12832">
    <property type="entry name" value="TESTIS-SPECIFIC PROTEIN PBS13 T-COMPLEX 11"/>
    <property type="match status" value="1"/>
</dbReference>
<keyword evidence="4" id="KW-1185">Reference proteome</keyword>
<dbReference type="InParanoid" id="S8EM53"/>
<feature type="compositionally biased region" description="Polar residues" evidence="2">
    <location>
        <begin position="44"/>
        <end position="58"/>
    </location>
</feature>
<dbReference type="STRING" id="743788.S8EM53"/>
<feature type="compositionally biased region" description="Low complexity" evidence="2">
    <location>
        <begin position="611"/>
        <end position="628"/>
    </location>
</feature>
<evidence type="ECO:0008006" key="5">
    <source>
        <dbReference type="Google" id="ProtNLM"/>
    </source>
</evidence>
<accession>S8EM53</accession>
<evidence type="ECO:0000313" key="4">
    <source>
        <dbReference type="Proteomes" id="UP000015241"/>
    </source>
</evidence>
<protein>
    <recommendedName>
        <fullName evidence="5">Tcp11-domain-containing protein</fullName>
    </recommendedName>
</protein>
<sequence>MLVDPAATPRCPARSPERSSTASWLLADTDVGIVPAWQQPLPSPSTTNPFVAESQTEGPSKPKRPRIEIPPVPSSPRRVRKRFYSPALPSPSRKFIRRTRMSETRDTGIVSATEPGPSRGSLLRICTLPTTPRPSSSVPVSPIETFSPHIPSHQPPINRDTLKELDLEAILRNPQLRHDLLFDSGLQFRPTSSRRKRDMAENYWLAIVRELESGCTCFTVDSHGRPCERICQCGSLPLPSGRPLCVFTQDGRCTVRTSSRIRPLLLELLEVLVSIIQPVMSKTTGLCVQPTALHPQYQQNVAHVALLRSVLDAELIQQEIAHGLFDPSGVFQTIGDIIRCHCAPMRDGAVDQMVALAKSCAPGGGGGKVEAVRAIRLCFEIMELMKLDVANHQLQTLRPYLVQSAAQYELKTFQETKENGRLCMDMTRLWLRTIHRDLTEDADPYTLASSSSPVPFPKLPRRTQIDIVVTTGIVELVFNPPPRTSSSHPYLPPRPPMPGALPRYPETLYLDQARVSNYSKDAADFASLYMVLLLYRQLVLSGQQQGHVRIAPDDLLKLKKEIWEVGPTHLGLCFRPPRDTGPRGEAEIKRWKEEVEDVILQVTRRAGEARASFSTPSASASTSTSSQSVVNATPDAQLTKLATSWAESNLNPASHLSGLMRRRVRDAVLRIALPIAVPALKRSEPQGGDTSSGLEPLMPELRNLGERIAKLTSIHLNVYGGLYAQPAFLGESPAAGSTAASMKAAAAAPATSVTAATPRAVATD</sequence>
<name>S8EM53_FOMSC</name>
<evidence type="ECO:0000256" key="2">
    <source>
        <dbReference type="SAM" id="MobiDB-lite"/>
    </source>
</evidence>
<evidence type="ECO:0000313" key="3">
    <source>
        <dbReference type="EMBL" id="EPT05223.1"/>
    </source>
</evidence>
<dbReference type="HOGENOM" id="CLU_011579_0_0_1"/>
<reference evidence="3 4" key="1">
    <citation type="journal article" date="2012" name="Science">
        <title>The Paleozoic origin of enzymatic lignin decomposition reconstructed from 31 fungal genomes.</title>
        <authorList>
            <person name="Floudas D."/>
            <person name="Binder M."/>
            <person name="Riley R."/>
            <person name="Barry K."/>
            <person name="Blanchette R.A."/>
            <person name="Henrissat B."/>
            <person name="Martinez A.T."/>
            <person name="Otillar R."/>
            <person name="Spatafora J.W."/>
            <person name="Yadav J.S."/>
            <person name="Aerts A."/>
            <person name="Benoit I."/>
            <person name="Boyd A."/>
            <person name="Carlson A."/>
            <person name="Copeland A."/>
            <person name="Coutinho P.M."/>
            <person name="de Vries R.P."/>
            <person name="Ferreira P."/>
            <person name="Findley K."/>
            <person name="Foster B."/>
            <person name="Gaskell J."/>
            <person name="Glotzer D."/>
            <person name="Gorecki P."/>
            <person name="Heitman J."/>
            <person name="Hesse C."/>
            <person name="Hori C."/>
            <person name="Igarashi K."/>
            <person name="Jurgens J.A."/>
            <person name="Kallen N."/>
            <person name="Kersten P."/>
            <person name="Kohler A."/>
            <person name="Kuees U."/>
            <person name="Kumar T.K.A."/>
            <person name="Kuo A."/>
            <person name="LaButti K."/>
            <person name="Larrondo L.F."/>
            <person name="Lindquist E."/>
            <person name="Ling A."/>
            <person name="Lombard V."/>
            <person name="Lucas S."/>
            <person name="Lundell T."/>
            <person name="Martin R."/>
            <person name="McLaughlin D.J."/>
            <person name="Morgenstern I."/>
            <person name="Morin E."/>
            <person name="Murat C."/>
            <person name="Nagy L.G."/>
            <person name="Nolan M."/>
            <person name="Ohm R.A."/>
            <person name="Patyshakuliyeva A."/>
            <person name="Rokas A."/>
            <person name="Ruiz-Duenas F.J."/>
            <person name="Sabat G."/>
            <person name="Salamov A."/>
            <person name="Samejima M."/>
            <person name="Schmutz J."/>
            <person name="Slot J.C."/>
            <person name="St John F."/>
            <person name="Stenlid J."/>
            <person name="Sun H."/>
            <person name="Sun S."/>
            <person name="Syed K."/>
            <person name="Tsang A."/>
            <person name="Wiebenga A."/>
            <person name="Young D."/>
            <person name="Pisabarro A."/>
            <person name="Eastwood D.C."/>
            <person name="Martin F."/>
            <person name="Cullen D."/>
            <person name="Grigoriev I.V."/>
            <person name="Hibbett D.S."/>
        </authorList>
    </citation>
    <scope>NUCLEOTIDE SEQUENCE</scope>
    <source>
        <strain evidence="4">FP-58527</strain>
    </source>
</reference>